<dbReference type="Gene3D" id="2.130.10.10">
    <property type="entry name" value="YVTN repeat-like/Quinoprotein amine dehydrogenase"/>
    <property type="match status" value="1"/>
</dbReference>
<name>A0A1V2LKA5_PICKU</name>
<dbReference type="GO" id="GO:0043130">
    <property type="term" value="F:ubiquitin binding"/>
    <property type="evidence" value="ECO:0007669"/>
    <property type="project" value="TreeGrafter"/>
</dbReference>
<dbReference type="SMART" id="SM00320">
    <property type="entry name" value="WD40"/>
    <property type="match status" value="7"/>
</dbReference>
<dbReference type="SUPFAM" id="SSF50978">
    <property type="entry name" value="WD40 repeat-like"/>
    <property type="match status" value="1"/>
</dbReference>
<dbReference type="GO" id="GO:0005737">
    <property type="term" value="C:cytoplasm"/>
    <property type="evidence" value="ECO:0007669"/>
    <property type="project" value="TreeGrafter"/>
</dbReference>
<feature type="region of interest" description="Disordered" evidence="4">
    <location>
        <begin position="1"/>
        <end position="31"/>
    </location>
</feature>
<dbReference type="Pfam" id="PF00400">
    <property type="entry name" value="WD40"/>
    <property type="match status" value="6"/>
</dbReference>
<feature type="domain" description="F-box" evidence="5">
    <location>
        <begin position="93"/>
        <end position="140"/>
    </location>
</feature>
<dbReference type="VEuPathDB" id="FungiDB:C5L36_0D00770"/>
<dbReference type="AlphaFoldDB" id="A0A1V2LKA5"/>
<reference evidence="7" key="1">
    <citation type="journal article" date="2017" name="Genome Announc.">
        <title>Genome sequences of Cyberlindnera fabianii 65, Pichia kudriavzevii 129, and Saccharomyces cerevisiae 131 isolated from fermented masau fruits in Zimbabwe.</title>
        <authorList>
            <person name="van Rijswijck I.M.H."/>
            <person name="Derks M.F.L."/>
            <person name="Abee T."/>
            <person name="de Ridder D."/>
            <person name="Smid E.J."/>
        </authorList>
    </citation>
    <scope>NUCLEOTIDE SEQUENCE [LARGE SCALE GENOMIC DNA]</scope>
    <source>
        <strain evidence="7">129</strain>
    </source>
</reference>
<feature type="repeat" description="WD" evidence="3">
    <location>
        <begin position="352"/>
        <end position="391"/>
    </location>
</feature>
<keyword evidence="6" id="KW-0131">Cell cycle</keyword>
<proteinExistence type="predicted"/>
<evidence type="ECO:0000313" key="7">
    <source>
        <dbReference type="Proteomes" id="UP000189274"/>
    </source>
</evidence>
<dbReference type="PANTHER" id="PTHR19849:SF1">
    <property type="entry name" value="F-BOX_WD REPEAT-CONTAINING PROTEIN 7"/>
    <property type="match status" value="1"/>
</dbReference>
<evidence type="ECO:0000256" key="2">
    <source>
        <dbReference type="ARBA" id="ARBA00022737"/>
    </source>
</evidence>
<dbReference type="PROSITE" id="PS50082">
    <property type="entry name" value="WD_REPEATS_2"/>
    <property type="match status" value="4"/>
</dbReference>
<dbReference type="PROSITE" id="PS50294">
    <property type="entry name" value="WD_REPEATS_REGION"/>
    <property type="match status" value="4"/>
</dbReference>
<comment type="caution">
    <text evidence="6">The sequence shown here is derived from an EMBL/GenBank/DDBJ whole genome shotgun (WGS) entry which is preliminary data.</text>
</comment>
<dbReference type="GO" id="GO:0005634">
    <property type="term" value="C:nucleus"/>
    <property type="evidence" value="ECO:0007669"/>
    <property type="project" value="TreeGrafter"/>
</dbReference>
<evidence type="ECO:0000256" key="1">
    <source>
        <dbReference type="ARBA" id="ARBA00022574"/>
    </source>
</evidence>
<feature type="repeat" description="WD" evidence="3">
    <location>
        <begin position="392"/>
        <end position="433"/>
    </location>
</feature>
<dbReference type="Pfam" id="PF12937">
    <property type="entry name" value="F-box-like"/>
    <property type="match status" value="1"/>
</dbReference>
<dbReference type="Gene3D" id="1.20.1280.50">
    <property type="match status" value="1"/>
</dbReference>
<keyword evidence="1 3" id="KW-0853">WD repeat</keyword>
<evidence type="ECO:0000256" key="4">
    <source>
        <dbReference type="SAM" id="MobiDB-lite"/>
    </source>
</evidence>
<sequence length="612" mass="68825">MTAKRSLSPLRPLSTSEVSISQVSPGGKRRHLNSVNDDSLMSLSLPSPSASPIHSSTDSSETSNLPLLLSIIKNTPRGELSHLHAFLLNFLKRDILLGLPLEISIVILSQLDKGDLVHCMMVCKQWNLLINNTPELWKRLIFRDSLITSAEEFERDYAALEQNGTKRVNIPKQMYKLRYTVLKRWMDPTFTPHRQVLEGPDLNVITCLQFDNEKIAAGSNSCQILIYNTQSGELIHTLLGHTGGVWAMKFYGDILASGSTDRTVRIWNTRTGKCTHIFKGHTSTVRCLEIVQPQRIGTDVQGNPIMFPEEPMLVSGSRDATLYLWKLPINDSDSEAPWEFDVGENPYFVNVLKGHLASVRTVTAYANLVISGSYDSTVRVWDISTCECKYTLEGHSDRIYSVVYDPHRHRCYSASVDNTVRIWDLETGECLHILEGHQILVGLVTASRNALVSAAADSTVRVWDQDTGHARVVFRGHSGAITCVVNDDFKVVSGSQGMLKLWDVQTGKFVRDLVEGVDGSVWQVCIDWKRCVSAVQRGDVTVLEVLDFTKVTNYVNRKKCMVLEHYNPEDRKEYAKHWLKQTQVYGKAVREYLDEEDATADVDTALKLILNV</sequence>
<evidence type="ECO:0000259" key="5">
    <source>
        <dbReference type="PROSITE" id="PS50181"/>
    </source>
</evidence>
<organism evidence="6 7">
    <name type="scientific">Pichia kudriavzevii</name>
    <name type="common">Yeast</name>
    <name type="synonym">Issatchenkia orientalis</name>
    <dbReference type="NCBI Taxonomy" id="4909"/>
    <lineage>
        <taxon>Eukaryota</taxon>
        <taxon>Fungi</taxon>
        <taxon>Dikarya</taxon>
        <taxon>Ascomycota</taxon>
        <taxon>Saccharomycotina</taxon>
        <taxon>Pichiomycetes</taxon>
        <taxon>Pichiales</taxon>
        <taxon>Pichiaceae</taxon>
        <taxon>Pichia</taxon>
    </lineage>
</organism>
<feature type="repeat" description="WD" evidence="3">
    <location>
        <begin position="238"/>
        <end position="277"/>
    </location>
</feature>
<dbReference type="CDD" id="cd00200">
    <property type="entry name" value="WD40"/>
    <property type="match status" value="1"/>
</dbReference>
<evidence type="ECO:0000313" key="6">
    <source>
        <dbReference type="EMBL" id="ONH72935.1"/>
    </source>
</evidence>
<dbReference type="InterPro" id="IPR020472">
    <property type="entry name" value="WD40_PAC1"/>
</dbReference>
<dbReference type="PROSITE" id="PS50181">
    <property type="entry name" value="FBOX"/>
    <property type="match status" value="1"/>
</dbReference>
<protein>
    <submittedName>
        <fullName evidence="6">Cell division control protein 4</fullName>
    </submittedName>
</protein>
<dbReference type="SMART" id="SM00256">
    <property type="entry name" value="FBOX"/>
    <property type="match status" value="1"/>
</dbReference>
<gene>
    <name evidence="6" type="ORF">BOH78_3442</name>
</gene>
<dbReference type="GO" id="GO:0051301">
    <property type="term" value="P:cell division"/>
    <property type="evidence" value="ECO:0007669"/>
    <property type="project" value="UniProtKB-KW"/>
</dbReference>
<dbReference type="SUPFAM" id="SSF81383">
    <property type="entry name" value="F-box domain"/>
    <property type="match status" value="1"/>
</dbReference>
<evidence type="ECO:0000256" key="3">
    <source>
        <dbReference type="PROSITE-ProRule" id="PRU00221"/>
    </source>
</evidence>
<keyword evidence="2" id="KW-0677">Repeat</keyword>
<dbReference type="EMBL" id="MQVM01000017">
    <property type="protein sequence ID" value="ONH72935.1"/>
    <property type="molecule type" value="Genomic_DNA"/>
</dbReference>
<dbReference type="InterPro" id="IPR015943">
    <property type="entry name" value="WD40/YVTN_repeat-like_dom_sf"/>
</dbReference>
<dbReference type="InterPro" id="IPR036322">
    <property type="entry name" value="WD40_repeat_dom_sf"/>
</dbReference>
<dbReference type="InterPro" id="IPR019775">
    <property type="entry name" value="WD40_repeat_CS"/>
</dbReference>
<dbReference type="Proteomes" id="UP000189274">
    <property type="component" value="Unassembled WGS sequence"/>
</dbReference>
<keyword evidence="6" id="KW-0132">Cell division</keyword>
<dbReference type="InterPro" id="IPR001680">
    <property type="entry name" value="WD40_rpt"/>
</dbReference>
<feature type="compositionally biased region" description="Polar residues" evidence="4">
    <location>
        <begin position="15"/>
        <end position="24"/>
    </location>
</feature>
<dbReference type="InterPro" id="IPR036047">
    <property type="entry name" value="F-box-like_dom_sf"/>
</dbReference>
<dbReference type="InterPro" id="IPR001810">
    <property type="entry name" value="F-box_dom"/>
</dbReference>
<dbReference type="PANTHER" id="PTHR19849">
    <property type="entry name" value="PHOSPHOLIPASE A-2-ACTIVATING PROTEIN"/>
    <property type="match status" value="1"/>
</dbReference>
<dbReference type="GO" id="GO:0043161">
    <property type="term" value="P:proteasome-mediated ubiquitin-dependent protein catabolic process"/>
    <property type="evidence" value="ECO:0007669"/>
    <property type="project" value="TreeGrafter"/>
</dbReference>
<accession>A0A1V2LKA5</accession>
<dbReference type="PRINTS" id="PR00320">
    <property type="entry name" value="GPROTEINBRPT"/>
</dbReference>
<dbReference type="PROSITE" id="PS00678">
    <property type="entry name" value="WD_REPEATS_1"/>
    <property type="match status" value="3"/>
</dbReference>
<feature type="repeat" description="WD" evidence="3">
    <location>
        <begin position="434"/>
        <end position="473"/>
    </location>
</feature>
<dbReference type="GO" id="GO:0010992">
    <property type="term" value="P:ubiquitin recycling"/>
    <property type="evidence" value="ECO:0007669"/>
    <property type="project" value="TreeGrafter"/>
</dbReference>
<feature type="compositionally biased region" description="Low complexity" evidence="4">
    <location>
        <begin position="1"/>
        <end position="14"/>
    </location>
</feature>